<dbReference type="EMBL" id="JH687490">
    <property type="protein sequence ID" value="EIM78968.1"/>
    <property type="molecule type" value="Genomic_DNA"/>
</dbReference>
<proteinExistence type="predicted"/>
<feature type="non-terminal residue" evidence="1">
    <location>
        <position position="462"/>
    </location>
</feature>
<dbReference type="eggNOG" id="ENOG502T0F1">
    <property type="taxonomic scope" value="Eukaryota"/>
</dbReference>
<evidence type="ECO:0000313" key="2">
    <source>
        <dbReference type="Proteomes" id="UP000053927"/>
    </source>
</evidence>
<dbReference type="RefSeq" id="XP_007311934.1">
    <property type="nucleotide sequence ID" value="XM_007311872.1"/>
</dbReference>
<gene>
    <name evidence="1" type="ORF">STEHIDRAFT_116862</name>
</gene>
<dbReference type="AlphaFoldDB" id="R7RW39"/>
<reference evidence="2" key="1">
    <citation type="journal article" date="2012" name="Science">
        <title>The Paleozoic origin of enzymatic lignin decomposition reconstructed from 31 fungal genomes.</title>
        <authorList>
            <person name="Floudas D."/>
            <person name="Binder M."/>
            <person name="Riley R."/>
            <person name="Barry K."/>
            <person name="Blanchette R.A."/>
            <person name="Henrissat B."/>
            <person name="Martinez A.T."/>
            <person name="Otillar R."/>
            <person name="Spatafora J.W."/>
            <person name="Yadav J.S."/>
            <person name="Aerts A."/>
            <person name="Benoit I."/>
            <person name="Boyd A."/>
            <person name="Carlson A."/>
            <person name="Copeland A."/>
            <person name="Coutinho P.M."/>
            <person name="de Vries R.P."/>
            <person name="Ferreira P."/>
            <person name="Findley K."/>
            <person name="Foster B."/>
            <person name="Gaskell J."/>
            <person name="Glotzer D."/>
            <person name="Gorecki P."/>
            <person name="Heitman J."/>
            <person name="Hesse C."/>
            <person name="Hori C."/>
            <person name="Igarashi K."/>
            <person name="Jurgens J.A."/>
            <person name="Kallen N."/>
            <person name="Kersten P."/>
            <person name="Kohler A."/>
            <person name="Kuees U."/>
            <person name="Kumar T.K.A."/>
            <person name="Kuo A."/>
            <person name="LaButti K."/>
            <person name="Larrondo L.F."/>
            <person name="Lindquist E."/>
            <person name="Ling A."/>
            <person name="Lombard V."/>
            <person name="Lucas S."/>
            <person name="Lundell T."/>
            <person name="Martin R."/>
            <person name="McLaughlin D.J."/>
            <person name="Morgenstern I."/>
            <person name="Morin E."/>
            <person name="Murat C."/>
            <person name="Nagy L.G."/>
            <person name="Nolan M."/>
            <person name="Ohm R.A."/>
            <person name="Patyshakuliyeva A."/>
            <person name="Rokas A."/>
            <person name="Ruiz-Duenas F.J."/>
            <person name="Sabat G."/>
            <person name="Salamov A."/>
            <person name="Samejima M."/>
            <person name="Schmutz J."/>
            <person name="Slot J.C."/>
            <person name="St John F."/>
            <person name="Stenlid J."/>
            <person name="Sun H."/>
            <person name="Sun S."/>
            <person name="Syed K."/>
            <person name="Tsang A."/>
            <person name="Wiebenga A."/>
            <person name="Young D."/>
            <person name="Pisabarro A."/>
            <person name="Eastwood D.C."/>
            <person name="Martin F."/>
            <person name="Cullen D."/>
            <person name="Grigoriev I.V."/>
            <person name="Hibbett D.S."/>
        </authorList>
    </citation>
    <scope>NUCLEOTIDE SEQUENCE [LARGE SCALE GENOMIC DNA]</scope>
    <source>
        <strain evidence="2">FP-91666</strain>
    </source>
</reference>
<dbReference type="OrthoDB" id="3270460at2759"/>
<name>R7RW39_STEHR</name>
<dbReference type="Proteomes" id="UP000053927">
    <property type="component" value="Unassembled WGS sequence"/>
</dbReference>
<dbReference type="KEGG" id="shs:STEHIDRAFT_116862"/>
<keyword evidence="2" id="KW-1185">Reference proteome</keyword>
<protein>
    <submittedName>
        <fullName evidence="1">Uncharacterized protein</fullName>
    </submittedName>
</protein>
<evidence type="ECO:0000313" key="1">
    <source>
        <dbReference type="EMBL" id="EIM78968.1"/>
    </source>
</evidence>
<dbReference type="GO" id="GO:0016491">
    <property type="term" value="F:oxidoreductase activity"/>
    <property type="evidence" value="ECO:0007669"/>
    <property type="project" value="InterPro"/>
</dbReference>
<organism evidence="1 2">
    <name type="scientific">Stereum hirsutum (strain FP-91666)</name>
    <name type="common">White-rot fungus</name>
    <dbReference type="NCBI Taxonomy" id="721885"/>
    <lineage>
        <taxon>Eukaryota</taxon>
        <taxon>Fungi</taxon>
        <taxon>Dikarya</taxon>
        <taxon>Basidiomycota</taxon>
        <taxon>Agaricomycotina</taxon>
        <taxon>Agaricomycetes</taxon>
        <taxon>Russulales</taxon>
        <taxon>Stereaceae</taxon>
        <taxon>Stereum</taxon>
    </lineage>
</organism>
<dbReference type="Gene3D" id="1.10.620.20">
    <property type="entry name" value="Ribonucleotide Reductase, subunit A"/>
    <property type="match status" value="1"/>
</dbReference>
<accession>R7RW39</accession>
<dbReference type="GeneID" id="18796014"/>
<dbReference type="InterPro" id="IPR012348">
    <property type="entry name" value="RNR-like"/>
</dbReference>
<sequence>MLDYQKPAENIFALSKLPVLDLDWGNSTASVNKLCIKPRSVPVSVWIVGIIDTLWLFNPRSGEPEARISVGVAPLADHALMVARNVLCDFSRPVSTSTKSLFHVNASKWTSTQVHGERANQNQEFEKVYDARNKFATKHKMPRLAPEELKKGDLVLMEAQISRYNTKKDRDGKVRTKTNKADMVEYKVSFDLVAVSLLEVGPKVTEDAAAELDSDDEEMQALFVFGFSIYVTSSPSPFLLDVIELQRLLNMNFVSYWSSPLGVFQSRVAPSPIGPSKFGSLRRLTQQFEFCFCSCVDDYLPSLTRPPLCLMSAVTESVSVAALPERSDDSAGLTPFQEMISLFQGLDIFEEGGAHSKQLLDHRRFVLFPLRATKVWHWYKEAEHGFWTAESVVGPIAYEPNKESRSIAGCVAAAAMFLSPISTLHTASSSISSAVDLPEARSFLGLHSAQAAISSETLEYFL</sequence>